<evidence type="ECO:0000313" key="9">
    <source>
        <dbReference type="EMBL" id="SNX75468.1"/>
    </source>
</evidence>
<keyword evidence="4 8" id="KW-1133">Transmembrane helix</keyword>
<reference evidence="9 10" key="1">
    <citation type="submission" date="2017-08" db="EMBL/GenBank/DDBJ databases">
        <authorList>
            <person name="de Groot N.N."/>
        </authorList>
    </citation>
    <scope>NUCLEOTIDE SEQUENCE [LARGE SCALE GENOMIC DNA]</scope>
    <source>
        <strain evidence="9 10">JC228</strain>
    </source>
</reference>
<dbReference type="InterPro" id="IPR050768">
    <property type="entry name" value="UPF0353/GerABKA_families"/>
</dbReference>
<comment type="subcellular location">
    <subcellularLocation>
        <location evidence="6">Cell membrane</location>
    </subcellularLocation>
    <subcellularLocation>
        <location evidence="1">Membrane</location>
        <topology evidence="1">Multi-pass membrane protein</topology>
    </subcellularLocation>
</comment>
<feature type="transmembrane region" description="Helical" evidence="8">
    <location>
        <begin position="333"/>
        <end position="355"/>
    </location>
</feature>
<evidence type="ECO:0000256" key="4">
    <source>
        <dbReference type="ARBA" id="ARBA00022989"/>
    </source>
</evidence>
<dbReference type="InterPro" id="IPR004995">
    <property type="entry name" value="Spore_Ger"/>
</dbReference>
<evidence type="ECO:0000256" key="1">
    <source>
        <dbReference type="ARBA" id="ARBA00004141"/>
    </source>
</evidence>
<dbReference type="AlphaFoldDB" id="A0A285D864"/>
<proteinExistence type="inferred from homology"/>
<dbReference type="PANTHER" id="PTHR22550">
    <property type="entry name" value="SPORE GERMINATION PROTEIN"/>
    <property type="match status" value="1"/>
</dbReference>
<sequence>MEKNMKKKRGSSVDFFKKSPRKHRGKQKQHKQANNSQNQINHDQLYTNLAENLQKIKETLGYSEDIIIREFRIGREKSIKASIIFTDGLVDTISNQEFILESLMKDFPQADLNTISMEELVLNIKETTLTVAEIKDISNYNSLYESLFSGNVILLINGYSVGLAISMKGGKERNVTEPSSENSIRGPREALTENIRVNTALIRRKINNPNLWLESRKMGKQTKTTVSLMYIKGIANNKVIEEIRRRLDTINIDSILDTLYIEELIQDETYTPFPTIYSSERPDVIAGNLLEGRIAILVDGTPFVLIVPAVFIQFLHAPDDYYNRSDITTLLRILRLIGLLIAMLGPSVYIAITTFHQEMLPTPLLISLAAQREGVPFPAFVEALMMEVTFEILRESGLRLPRAIGQAVSIVGTLVIGTAAVEAGIVSAAMVIVVSITAISSFIVSSYNLSISIRMLRFPFMGLAASFGFFGITFGFFAVILHLCNLRSFGVPYLSPFAPYIKEDQKDAVFQFPRWAQVSRPRFISQRNIEREDTDMPKPDKGNN</sequence>
<dbReference type="GO" id="GO:0009847">
    <property type="term" value="P:spore germination"/>
    <property type="evidence" value="ECO:0007669"/>
    <property type="project" value="UniProtKB-UniRule"/>
</dbReference>
<accession>A0A285D864</accession>
<dbReference type="EMBL" id="OAOP01000012">
    <property type="protein sequence ID" value="SNX75468.1"/>
    <property type="molecule type" value="Genomic_DNA"/>
</dbReference>
<keyword evidence="5 6" id="KW-0472">Membrane</keyword>
<evidence type="ECO:0000313" key="10">
    <source>
        <dbReference type="Proteomes" id="UP000219546"/>
    </source>
</evidence>
<feature type="compositionally biased region" description="Basic residues" evidence="7">
    <location>
        <begin position="1"/>
        <end position="10"/>
    </location>
</feature>
<feature type="transmembrane region" description="Helical" evidence="8">
    <location>
        <begin position="400"/>
        <end position="419"/>
    </location>
</feature>
<gene>
    <name evidence="9" type="ORF">SAMN05877753_112113</name>
</gene>
<evidence type="ECO:0000256" key="3">
    <source>
        <dbReference type="ARBA" id="ARBA00022692"/>
    </source>
</evidence>
<protein>
    <submittedName>
        <fullName evidence="9">Spore germination protein KA</fullName>
    </submittedName>
</protein>
<keyword evidence="3 8" id="KW-0812">Transmembrane</keyword>
<comment type="similarity">
    <text evidence="2 6">Belongs to the GerABKA family.</text>
</comment>
<evidence type="ECO:0000256" key="6">
    <source>
        <dbReference type="PIRNR" id="PIRNR005690"/>
    </source>
</evidence>
<evidence type="ECO:0000256" key="8">
    <source>
        <dbReference type="SAM" id="Phobius"/>
    </source>
</evidence>
<evidence type="ECO:0000256" key="2">
    <source>
        <dbReference type="ARBA" id="ARBA00005278"/>
    </source>
</evidence>
<feature type="transmembrane region" description="Helical" evidence="8">
    <location>
        <begin position="425"/>
        <end position="448"/>
    </location>
</feature>
<feature type="compositionally biased region" description="Basic residues" evidence="7">
    <location>
        <begin position="18"/>
        <end position="31"/>
    </location>
</feature>
<dbReference type="Pfam" id="PF03323">
    <property type="entry name" value="GerA"/>
    <property type="match status" value="1"/>
</dbReference>
<organism evidence="9 10">
    <name type="scientific">Bacillus oleivorans</name>
    <dbReference type="NCBI Taxonomy" id="1448271"/>
    <lineage>
        <taxon>Bacteria</taxon>
        <taxon>Bacillati</taxon>
        <taxon>Bacillota</taxon>
        <taxon>Bacilli</taxon>
        <taxon>Bacillales</taxon>
        <taxon>Bacillaceae</taxon>
        <taxon>Bacillus</taxon>
    </lineage>
</organism>
<dbReference type="PANTHER" id="PTHR22550:SF5">
    <property type="entry name" value="LEUCINE ZIPPER PROTEIN 4"/>
    <property type="match status" value="1"/>
</dbReference>
<dbReference type="PIRSF" id="PIRSF005690">
    <property type="entry name" value="GerBA"/>
    <property type="match status" value="1"/>
</dbReference>
<name>A0A285D864_9BACI</name>
<dbReference type="GO" id="GO:0005886">
    <property type="term" value="C:plasma membrane"/>
    <property type="evidence" value="ECO:0007669"/>
    <property type="project" value="UniProtKB-SubCell"/>
</dbReference>
<keyword evidence="10" id="KW-1185">Reference proteome</keyword>
<evidence type="ECO:0000256" key="5">
    <source>
        <dbReference type="ARBA" id="ARBA00023136"/>
    </source>
</evidence>
<evidence type="ECO:0000256" key="7">
    <source>
        <dbReference type="SAM" id="MobiDB-lite"/>
    </source>
</evidence>
<feature type="region of interest" description="Disordered" evidence="7">
    <location>
        <begin position="1"/>
        <end position="41"/>
    </location>
</feature>
<feature type="transmembrane region" description="Helical" evidence="8">
    <location>
        <begin position="460"/>
        <end position="483"/>
    </location>
</feature>
<dbReference type="Proteomes" id="UP000219546">
    <property type="component" value="Unassembled WGS sequence"/>
</dbReference>